<gene>
    <name evidence="2" type="ORF">A6R68_19805</name>
</gene>
<evidence type="ECO:0000256" key="1">
    <source>
        <dbReference type="SAM" id="MobiDB-lite"/>
    </source>
</evidence>
<name>A0A1A6HJI7_NEOLE</name>
<keyword evidence="3" id="KW-1185">Reference proteome</keyword>
<dbReference type="Proteomes" id="UP000092124">
    <property type="component" value="Unassembled WGS sequence"/>
</dbReference>
<feature type="non-terminal residue" evidence="2">
    <location>
        <position position="1"/>
    </location>
</feature>
<protein>
    <submittedName>
        <fullName evidence="2">Uncharacterized protein</fullName>
    </submittedName>
</protein>
<comment type="caution">
    <text evidence="2">The sequence shown here is derived from an EMBL/GenBank/DDBJ whole genome shotgun (WGS) entry which is preliminary data.</text>
</comment>
<reference evidence="2 3" key="1">
    <citation type="submission" date="2016-06" db="EMBL/GenBank/DDBJ databases">
        <title>The Draft Genome Sequence and Annotation of the Desert Woodrat Neotoma lepida.</title>
        <authorList>
            <person name="Campbell M."/>
            <person name="Oakeson K.F."/>
            <person name="Yandell M."/>
            <person name="Halpert J.R."/>
            <person name="Dearing D."/>
        </authorList>
    </citation>
    <scope>NUCLEOTIDE SEQUENCE [LARGE SCALE GENOMIC DNA]</scope>
    <source>
        <strain evidence="2">417</strain>
        <tissue evidence="2">Liver</tissue>
    </source>
</reference>
<organism evidence="2 3">
    <name type="scientific">Neotoma lepida</name>
    <name type="common">Desert woodrat</name>
    <dbReference type="NCBI Taxonomy" id="56216"/>
    <lineage>
        <taxon>Eukaryota</taxon>
        <taxon>Metazoa</taxon>
        <taxon>Chordata</taxon>
        <taxon>Craniata</taxon>
        <taxon>Vertebrata</taxon>
        <taxon>Euteleostomi</taxon>
        <taxon>Mammalia</taxon>
        <taxon>Eutheria</taxon>
        <taxon>Euarchontoglires</taxon>
        <taxon>Glires</taxon>
        <taxon>Rodentia</taxon>
        <taxon>Myomorpha</taxon>
        <taxon>Muroidea</taxon>
        <taxon>Cricetidae</taxon>
        <taxon>Neotominae</taxon>
        <taxon>Neotoma</taxon>
    </lineage>
</organism>
<proteinExistence type="predicted"/>
<evidence type="ECO:0000313" key="3">
    <source>
        <dbReference type="Proteomes" id="UP000092124"/>
    </source>
</evidence>
<dbReference type="EMBL" id="LZPO01027874">
    <property type="protein sequence ID" value="OBS77807.1"/>
    <property type="molecule type" value="Genomic_DNA"/>
</dbReference>
<dbReference type="AlphaFoldDB" id="A0A1A6HJI7"/>
<evidence type="ECO:0000313" key="2">
    <source>
        <dbReference type="EMBL" id="OBS77807.1"/>
    </source>
</evidence>
<feature type="region of interest" description="Disordered" evidence="1">
    <location>
        <begin position="1"/>
        <end position="26"/>
    </location>
</feature>
<sequence>GDRGSNAGRAEPARARRSTGAEPGAWAQERMRARLCEMPAGRQGALRTHAPLCLSRGAVRRCSIGAAVEQPLARF</sequence>
<accession>A0A1A6HJI7</accession>